<dbReference type="PANTHER" id="PTHR34614">
    <property type="match status" value="1"/>
</dbReference>
<dbReference type="Proteomes" id="UP000059574">
    <property type="component" value="Chromosome"/>
</dbReference>
<dbReference type="InterPro" id="IPR002559">
    <property type="entry name" value="Transposase_11"/>
</dbReference>
<organism evidence="2 3">
    <name type="scientific">Arthrobacter alpinus</name>
    <dbReference type="NCBI Taxonomy" id="656366"/>
    <lineage>
        <taxon>Bacteria</taxon>
        <taxon>Bacillati</taxon>
        <taxon>Actinomycetota</taxon>
        <taxon>Actinomycetes</taxon>
        <taxon>Micrococcales</taxon>
        <taxon>Micrococcaceae</taxon>
        <taxon>Arthrobacter</taxon>
    </lineage>
</organism>
<gene>
    <name evidence="2" type="ORF">AS189_00560</name>
</gene>
<proteinExistence type="predicted"/>
<dbReference type="Pfam" id="PF01609">
    <property type="entry name" value="DDE_Tnp_1"/>
    <property type="match status" value="1"/>
</dbReference>
<dbReference type="InterPro" id="IPR047654">
    <property type="entry name" value="IS1634_transpos"/>
</dbReference>
<reference evidence="2 3" key="2">
    <citation type="journal article" date="2016" name="J. Biotechnol.">
        <title>Complete genome sequence of Arthrobacter alpinus ERGS4:06, a yellow pigmented bacterium tolerant to cold and radiations isolated from Sikkim Himalaya.</title>
        <authorList>
            <person name="Kumar R."/>
            <person name="Singh D."/>
            <person name="Swarnkar M.K."/>
            <person name="Singh A.K."/>
            <person name="Kumar S."/>
        </authorList>
    </citation>
    <scope>NUCLEOTIDE SEQUENCE [LARGE SCALE GENOMIC DNA]</scope>
    <source>
        <strain evidence="2 3">ERGS4:06</strain>
    </source>
</reference>
<dbReference type="AlphaFoldDB" id="A0A0S2M3J8"/>
<dbReference type="EMBL" id="CP013200">
    <property type="protein sequence ID" value="ALO68228.1"/>
    <property type="molecule type" value="Genomic_DNA"/>
</dbReference>
<dbReference type="InterPro" id="IPR012337">
    <property type="entry name" value="RNaseH-like_sf"/>
</dbReference>
<feature type="domain" description="Transposase IS4-like" evidence="1">
    <location>
        <begin position="225"/>
        <end position="478"/>
    </location>
</feature>
<dbReference type="SUPFAM" id="SSF53098">
    <property type="entry name" value="Ribonuclease H-like"/>
    <property type="match status" value="1"/>
</dbReference>
<evidence type="ECO:0000259" key="1">
    <source>
        <dbReference type="Pfam" id="PF01609"/>
    </source>
</evidence>
<dbReference type="GO" id="GO:0004803">
    <property type="term" value="F:transposase activity"/>
    <property type="evidence" value="ECO:0007669"/>
    <property type="project" value="InterPro"/>
</dbReference>
<dbReference type="NCBIfam" id="NF033559">
    <property type="entry name" value="transpos_IS1634"/>
    <property type="match status" value="1"/>
</dbReference>
<dbReference type="GO" id="GO:0003677">
    <property type="term" value="F:DNA binding"/>
    <property type="evidence" value="ECO:0007669"/>
    <property type="project" value="InterPro"/>
</dbReference>
<name>A0A0S2M3J8_9MICC</name>
<reference evidence="3" key="1">
    <citation type="submission" date="2015-11" db="EMBL/GenBank/DDBJ databases">
        <authorList>
            <person name="Kumar R."/>
            <person name="Singh D."/>
            <person name="Swarnkar M.K."/>
            <person name="Singh A.K."/>
            <person name="Kumar S."/>
        </authorList>
    </citation>
    <scope>NUCLEOTIDE SEQUENCE [LARGE SCALE GENOMIC DNA]</scope>
    <source>
        <strain evidence="3">ERGS4:06</strain>
    </source>
</reference>
<dbReference type="RefSeq" id="WP_062292670.1">
    <property type="nucleotide sequence ID" value="NZ_CP013200.1"/>
</dbReference>
<accession>A0A0S2M3J8</accession>
<evidence type="ECO:0000313" key="2">
    <source>
        <dbReference type="EMBL" id="ALO68228.1"/>
    </source>
</evidence>
<protein>
    <submittedName>
        <fullName evidence="2">Transposase</fullName>
    </submittedName>
</protein>
<sequence length="583" mass="64218">MTKTAPAMHVAVSRARRVNKAGVEVEYRSVLLRTSFREDGKVKHETLANLSALPDTAVETLRASLAGKTMVEAGTALKIMRSLPHGHVDAVYAMARGLGFEAMLGPACRERDIVMALLAARICAPSSKLATLSFFADTTLGQDLGPVSTDDLYRAMDWLGNRQTTIEKALARAYLRPEVNPDKLALFDLSSSWVTGTHNPLAAFGYSRDKKRGVEQIEYGMLANRAGVPIAVRVFPGNTADPTAFIAIAAEIQDLAGVQDMVMVGDRGMITSARIEALKDTTLGWVSALRNTAIQELAADQGPLQMSLFDQQNLAEISHPDYPGERLIACYNPPLARMRKHKRAELLDATEERLKTIQKAVTAGRLKDAGKTGLRVGKTLGKNNMAKHFTLTITNTSFTWVRDPDSIATEAELDGIYVIRTNVTEDSMDAAEAVRVYKSLANVEKIFKSLKSRDLHIRPIYHHTEERTRSHVFLCMLAGHLTWHLRDALKPLTFTDEDRPIPEEPVAAVNRSTAAARKASTQQLADGMPAYTYQGLLRHLATRTRNTMSMAGTTGTFELLATPTPTQYQALDLIRDHTKNNRK</sequence>
<dbReference type="GO" id="GO:0006313">
    <property type="term" value="P:DNA transposition"/>
    <property type="evidence" value="ECO:0007669"/>
    <property type="project" value="InterPro"/>
</dbReference>
<dbReference type="PANTHER" id="PTHR34614:SF2">
    <property type="entry name" value="TRANSPOSASE IS4-LIKE DOMAIN-CONTAINING PROTEIN"/>
    <property type="match status" value="1"/>
</dbReference>
<evidence type="ECO:0000313" key="3">
    <source>
        <dbReference type="Proteomes" id="UP000059574"/>
    </source>
</evidence>